<organism evidence="2 3">
    <name type="scientific">Zophobas morio</name>
    <dbReference type="NCBI Taxonomy" id="2755281"/>
    <lineage>
        <taxon>Eukaryota</taxon>
        <taxon>Metazoa</taxon>
        <taxon>Ecdysozoa</taxon>
        <taxon>Arthropoda</taxon>
        <taxon>Hexapoda</taxon>
        <taxon>Insecta</taxon>
        <taxon>Pterygota</taxon>
        <taxon>Neoptera</taxon>
        <taxon>Endopterygota</taxon>
        <taxon>Coleoptera</taxon>
        <taxon>Polyphaga</taxon>
        <taxon>Cucujiformia</taxon>
        <taxon>Tenebrionidae</taxon>
        <taxon>Zophobas</taxon>
    </lineage>
</organism>
<feature type="compositionally biased region" description="Basic and acidic residues" evidence="1">
    <location>
        <begin position="1"/>
        <end position="15"/>
    </location>
</feature>
<evidence type="ECO:0000313" key="2">
    <source>
        <dbReference type="EMBL" id="KAJ3664276.1"/>
    </source>
</evidence>
<comment type="caution">
    <text evidence="2">The sequence shown here is derived from an EMBL/GenBank/DDBJ whole genome shotgun (WGS) entry which is preliminary data.</text>
</comment>
<keyword evidence="3" id="KW-1185">Reference proteome</keyword>
<dbReference type="AlphaFoldDB" id="A0AA38IZX9"/>
<feature type="region of interest" description="Disordered" evidence="1">
    <location>
        <begin position="1"/>
        <end position="24"/>
    </location>
</feature>
<dbReference type="Proteomes" id="UP001168821">
    <property type="component" value="Unassembled WGS sequence"/>
</dbReference>
<protein>
    <submittedName>
        <fullName evidence="2">Uncharacterized protein</fullName>
    </submittedName>
</protein>
<proteinExistence type="predicted"/>
<accession>A0AA38IZX9</accession>
<gene>
    <name evidence="2" type="ORF">Zmor_008458</name>
</gene>
<dbReference type="EMBL" id="JALNTZ010000002">
    <property type="protein sequence ID" value="KAJ3664276.1"/>
    <property type="molecule type" value="Genomic_DNA"/>
</dbReference>
<reference evidence="2" key="1">
    <citation type="journal article" date="2023" name="G3 (Bethesda)">
        <title>Whole genome assemblies of Zophobas morio and Tenebrio molitor.</title>
        <authorList>
            <person name="Kaur S."/>
            <person name="Stinson S.A."/>
            <person name="diCenzo G.C."/>
        </authorList>
    </citation>
    <scope>NUCLEOTIDE SEQUENCE</scope>
    <source>
        <strain evidence="2">QUZm001</strain>
    </source>
</reference>
<evidence type="ECO:0000313" key="3">
    <source>
        <dbReference type="Proteomes" id="UP001168821"/>
    </source>
</evidence>
<evidence type="ECO:0000256" key="1">
    <source>
        <dbReference type="SAM" id="MobiDB-lite"/>
    </source>
</evidence>
<name>A0AA38IZX9_9CUCU</name>
<sequence>MRRGVERRVAYDDRRTNRKTMGDGSGIPMERTVWALLLWAMARRVTVEPGDAREIFIQRGGQLCGRWARWADGRNEAGISGVLISLFWSSWLLN</sequence>